<sequence length="573" mass="61305">MPAPEIVVDPDTAGVSIVDPDPSISVIWDQAVQAAVIEAATGPTVASRAYAVTHAAMFEAWAAYDPVAIGTAFGDALQQDVGSITDVNKAEAMSYAAYVALVDLFPEQVERFDALMDDLGYTSDTAAVNSDAGLLGIQAGEGVVARFAGDGSNQAGGYADTSGYEPENANRDNVADIAHWTPEFVPAGSSDPDSVQTFLTPHWQDVTPFALDASDQFRPPEPEPFFLDTWQASLDMDAGTITIFGLGEDTSIRDVRMFRRFLLNEYDCDISRGEVNRFTKEAIRAINGEGRADPDNLRRALTLDVSSDLIGEVINPGFIEQAEYVVGESAALTDETKVVAEFWEDGGGTSFPPGTWMTFAEYVSARDDNTLDEDAQLFFMMSNAVFDAGIATWESKVYYDYARPVAVISDLGELGLIGEWGTDYLGNEGYVIDAYAGPGLGTQTILAADFITYQRPGAGYSPPFAEYTSGHSSFSAAGAEILSLFTGSDYFGAAIDIDFLMFDGVDDLDLTVTLAWDTFSDAALSSGMSRIYGGIHFSDGNENGLDLGAAVGATVYETALGFINGTAEDFFFV</sequence>
<dbReference type="InterPro" id="IPR052559">
    <property type="entry name" value="V-haloperoxidase"/>
</dbReference>
<dbReference type="PANTHER" id="PTHR34599:SF2">
    <property type="entry name" value="TRAF-TYPE DOMAIN-CONTAINING PROTEIN"/>
    <property type="match status" value="1"/>
</dbReference>
<evidence type="ECO:0000259" key="1">
    <source>
        <dbReference type="Pfam" id="PF21167"/>
    </source>
</evidence>
<dbReference type="SUPFAM" id="SSF48317">
    <property type="entry name" value="Acid phosphatase/Vanadium-dependent haloperoxidase"/>
    <property type="match status" value="1"/>
</dbReference>
<gene>
    <name evidence="3" type="ORF">GO499_18990</name>
</gene>
<dbReference type="KEGG" id="amaq:GO499_18990"/>
<dbReference type="EMBL" id="CP046620">
    <property type="protein sequence ID" value="QHQ37118.1"/>
    <property type="molecule type" value="Genomic_DNA"/>
</dbReference>
<dbReference type="InterPro" id="IPR036938">
    <property type="entry name" value="PAP2/HPO_sf"/>
</dbReference>
<dbReference type="Pfam" id="PF22778">
    <property type="entry name" value="VCPO_2nd"/>
    <property type="match status" value="1"/>
</dbReference>
<evidence type="ECO:0000313" key="3">
    <source>
        <dbReference type="EMBL" id="QHQ37118.1"/>
    </source>
</evidence>
<dbReference type="Proteomes" id="UP000464495">
    <property type="component" value="Chromosome"/>
</dbReference>
<dbReference type="CDD" id="cd03398">
    <property type="entry name" value="PAP2_haloperoxidase"/>
    <property type="match status" value="1"/>
</dbReference>
<proteinExistence type="predicted"/>
<dbReference type="Gene3D" id="1.10.606.20">
    <property type="match status" value="2"/>
</dbReference>
<dbReference type="InterPro" id="IPR049283">
    <property type="entry name" value="DUF6851"/>
</dbReference>
<feature type="domain" description="Vanadium-dependent haloperoxidase NapH1-like second helical-bundle" evidence="2">
    <location>
        <begin position="376"/>
        <end position="568"/>
    </location>
</feature>
<accession>A0A6P1T313</accession>
<name>A0A6P1T313_9RHOB</name>
<evidence type="ECO:0000313" key="4">
    <source>
        <dbReference type="Proteomes" id="UP000464495"/>
    </source>
</evidence>
<feature type="domain" description="DUF6851" evidence="1">
    <location>
        <begin position="53"/>
        <end position="182"/>
    </location>
</feature>
<evidence type="ECO:0000259" key="2">
    <source>
        <dbReference type="Pfam" id="PF22778"/>
    </source>
</evidence>
<protein>
    <submittedName>
        <fullName evidence="3">Phosphatase PAP2 family protein</fullName>
    </submittedName>
</protein>
<dbReference type="PANTHER" id="PTHR34599">
    <property type="entry name" value="PEROXIDASE-RELATED"/>
    <property type="match status" value="1"/>
</dbReference>
<dbReference type="RefSeq" id="WP_161863659.1">
    <property type="nucleotide sequence ID" value="NZ_CP046620.1"/>
</dbReference>
<reference evidence="3 4" key="1">
    <citation type="submission" date="2019-12" db="EMBL/GenBank/DDBJ databases">
        <title>Complete genome sequence of Algicella marina strain 9Alg 56(T) isolated from the red alga Tichocarpus crinitus.</title>
        <authorList>
            <person name="Kim S.-G."/>
            <person name="Nedashkovskaya O.I."/>
        </authorList>
    </citation>
    <scope>NUCLEOTIDE SEQUENCE [LARGE SCALE GENOMIC DNA]</scope>
    <source>
        <strain evidence="3 4">9Alg 56</strain>
    </source>
</reference>
<dbReference type="InterPro" id="IPR055161">
    <property type="entry name" value="NapH1-like_2nd"/>
</dbReference>
<organism evidence="3 4">
    <name type="scientific">Algicella marina</name>
    <dbReference type="NCBI Taxonomy" id="2683284"/>
    <lineage>
        <taxon>Bacteria</taxon>
        <taxon>Pseudomonadati</taxon>
        <taxon>Pseudomonadota</taxon>
        <taxon>Alphaproteobacteria</taxon>
        <taxon>Rhodobacterales</taxon>
        <taxon>Paracoccaceae</taxon>
        <taxon>Algicella</taxon>
    </lineage>
</organism>
<dbReference type="AlphaFoldDB" id="A0A6P1T313"/>
<keyword evidence="4" id="KW-1185">Reference proteome</keyword>
<dbReference type="Pfam" id="PF21167">
    <property type="entry name" value="DUF6851"/>
    <property type="match status" value="1"/>
</dbReference>